<keyword evidence="4" id="KW-1185">Reference proteome</keyword>
<protein>
    <submittedName>
        <fullName evidence="3">60S ribosomal protein L11-like</fullName>
    </submittedName>
</protein>
<name>A0A5B6WZ08_9ROSI</name>
<proteinExistence type="predicted"/>
<evidence type="ECO:0000313" key="4">
    <source>
        <dbReference type="Proteomes" id="UP000325315"/>
    </source>
</evidence>
<dbReference type="Proteomes" id="UP000325315">
    <property type="component" value="Unassembled WGS sequence"/>
</dbReference>
<dbReference type="GO" id="GO:0005737">
    <property type="term" value="C:cytoplasm"/>
    <property type="evidence" value="ECO:0007669"/>
    <property type="project" value="TreeGrafter"/>
</dbReference>
<dbReference type="EMBL" id="SMMG02000001">
    <property type="protein sequence ID" value="KAA3486728.1"/>
    <property type="molecule type" value="Genomic_DNA"/>
</dbReference>
<reference evidence="4" key="1">
    <citation type="journal article" date="2019" name="Plant Biotechnol. J.">
        <title>Genome sequencing of the Australian wild diploid species Gossypium australe highlights disease resistance and delayed gland morphogenesis.</title>
        <authorList>
            <person name="Cai Y."/>
            <person name="Cai X."/>
            <person name="Wang Q."/>
            <person name="Wang P."/>
            <person name="Zhang Y."/>
            <person name="Cai C."/>
            <person name="Xu Y."/>
            <person name="Wang K."/>
            <person name="Zhou Z."/>
            <person name="Wang C."/>
            <person name="Geng S."/>
            <person name="Li B."/>
            <person name="Dong Q."/>
            <person name="Hou Y."/>
            <person name="Wang H."/>
            <person name="Ai P."/>
            <person name="Liu Z."/>
            <person name="Yi F."/>
            <person name="Sun M."/>
            <person name="An G."/>
            <person name="Cheng J."/>
            <person name="Zhang Y."/>
            <person name="Shi Q."/>
            <person name="Xie Y."/>
            <person name="Shi X."/>
            <person name="Chang Y."/>
            <person name="Huang F."/>
            <person name="Chen Y."/>
            <person name="Hong S."/>
            <person name="Mi L."/>
            <person name="Sun Q."/>
            <person name="Zhang L."/>
            <person name="Zhou B."/>
            <person name="Peng R."/>
            <person name="Zhang X."/>
            <person name="Liu F."/>
        </authorList>
    </citation>
    <scope>NUCLEOTIDE SEQUENCE [LARGE SCALE GENOMIC DNA]</scope>
    <source>
        <strain evidence="4">cv. PA1801</strain>
    </source>
</reference>
<evidence type="ECO:0000256" key="1">
    <source>
        <dbReference type="SAM" id="MobiDB-lite"/>
    </source>
</evidence>
<accession>A0A5B6WZ08</accession>
<dbReference type="AlphaFoldDB" id="A0A5B6WZ08"/>
<evidence type="ECO:0000313" key="3">
    <source>
        <dbReference type="EMBL" id="KAA3486728.1"/>
    </source>
</evidence>
<gene>
    <name evidence="3" type="primary">rpl-11</name>
    <name evidence="3" type="ORF">EPI10_030607</name>
</gene>
<keyword evidence="3" id="KW-0687">Ribonucleoprotein</keyword>
<sequence length="304" mass="34020">MKCDAFLSQMVVVLKKLTYAALLSPSEASEEFREGVIKCFRALLLNLHHCSNQSCLCKQSLDLPMLLETRDMLMPNGTLKFDLEQRECLLAFLQSEAALAAVGHWLSLLLKILRLHEDIEVGTADALAFFLPGVISQFAKVLHISKAMISGAAGSVEAIDQAIRGLAEYLMIVLQDDANLSGLDMYKDDSFGHKSNKYKSTTSFLEELRQLPLKAQSRRMLENVNGESINSVSTKTESGEKSSPNLGKGMGSFHVDRTKEWIEKSSPRYVKEYELLRRNFSDTGCFGFGIHEYIDLGINLHTRF</sequence>
<feature type="compositionally biased region" description="Polar residues" evidence="1">
    <location>
        <begin position="226"/>
        <end position="245"/>
    </location>
</feature>
<dbReference type="InterPro" id="IPR052587">
    <property type="entry name" value="TELO2-interacting_protein_1"/>
</dbReference>
<dbReference type="PANTHER" id="PTHR18460">
    <property type="entry name" value="TEL2 INTERACTING PROTEIN 1 TTI1 FAMILY MEMBER"/>
    <property type="match status" value="1"/>
</dbReference>
<feature type="domain" description="TTI1 N-terminal TPR" evidence="2">
    <location>
        <begin position="5"/>
        <end position="225"/>
    </location>
</feature>
<feature type="region of interest" description="Disordered" evidence="1">
    <location>
        <begin position="226"/>
        <end position="249"/>
    </location>
</feature>
<comment type="caution">
    <text evidence="3">The sequence shown here is derived from an EMBL/GenBank/DDBJ whole genome shotgun (WGS) entry which is preliminary data.</text>
</comment>
<dbReference type="Pfam" id="PF24173">
    <property type="entry name" value="TPR_TTI1_N"/>
    <property type="match status" value="1"/>
</dbReference>
<dbReference type="InterPro" id="IPR057566">
    <property type="entry name" value="TPR_TTI1_N"/>
</dbReference>
<keyword evidence="3" id="KW-0689">Ribosomal protein</keyword>
<dbReference type="OrthoDB" id="49511at2759"/>
<organism evidence="3 4">
    <name type="scientific">Gossypium australe</name>
    <dbReference type="NCBI Taxonomy" id="47621"/>
    <lineage>
        <taxon>Eukaryota</taxon>
        <taxon>Viridiplantae</taxon>
        <taxon>Streptophyta</taxon>
        <taxon>Embryophyta</taxon>
        <taxon>Tracheophyta</taxon>
        <taxon>Spermatophyta</taxon>
        <taxon>Magnoliopsida</taxon>
        <taxon>eudicotyledons</taxon>
        <taxon>Gunneridae</taxon>
        <taxon>Pentapetalae</taxon>
        <taxon>rosids</taxon>
        <taxon>malvids</taxon>
        <taxon>Malvales</taxon>
        <taxon>Malvaceae</taxon>
        <taxon>Malvoideae</taxon>
        <taxon>Gossypium</taxon>
    </lineage>
</organism>
<evidence type="ECO:0000259" key="2">
    <source>
        <dbReference type="Pfam" id="PF24173"/>
    </source>
</evidence>
<dbReference type="GO" id="GO:0005840">
    <property type="term" value="C:ribosome"/>
    <property type="evidence" value="ECO:0007669"/>
    <property type="project" value="UniProtKB-KW"/>
</dbReference>
<dbReference type="PANTHER" id="PTHR18460:SF3">
    <property type="entry name" value="TELO2-INTERACTING PROTEIN 1 HOMOLOG"/>
    <property type="match status" value="1"/>
</dbReference>